<feature type="transmembrane region" description="Helical" evidence="2">
    <location>
        <begin position="109"/>
        <end position="129"/>
    </location>
</feature>
<proteinExistence type="predicted"/>
<keyword evidence="2" id="KW-1133">Transmembrane helix</keyword>
<feature type="region of interest" description="Disordered" evidence="1">
    <location>
        <begin position="236"/>
        <end position="281"/>
    </location>
</feature>
<evidence type="ECO:0000256" key="1">
    <source>
        <dbReference type="SAM" id="MobiDB-lite"/>
    </source>
</evidence>
<feature type="transmembrane region" description="Helical" evidence="2">
    <location>
        <begin position="78"/>
        <end position="103"/>
    </location>
</feature>
<dbReference type="AlphaFoldDB" id="A0AAU7QL65"/>
<dbReference type="EMBL" id="CP157948">
    <property type="protein sequence ID" value="XBS89328.1"/>
    <property type="molecule type" value="Genomic_DNA"/>
</dbReference>
<gene>
    <name evidence="4" type="ORF">ABNK63_13130</name>
</gene>
<name>A0AAU7QL65_9GAMM</name>
<keyword evidence="2" id="KW-0812">Transmembrane</keyword>
<accession>A0AAU7QL65</accession>
<feature type="compositionally biased region" description="Basic and acidic residues" evidence="1">
    <location>
        <begin position="236"/>
        <end position="248"/>
    </location>
</feature>
<evidence type="ECO:0000256" key="2">
    <source>
        <dbReference type="SAM" id="Phobius"/>
    </source>
</evidence>
<evidence type="ECO:0000259" key="3">
    <source>
        <dbReference type="Pfam" id="PF21724"/>
    </source>
</evidence>
<protein>
    <submittedName>
        <fullName evidence="4">DUF6861 domain-containing protein</fullName>
    </submittedName>
</protein>
<reference evidence="4" key="1">
    <citation type="submission" date="2024-06" db="EMBL/GenBank/DDBJ databases">
        <authorList>
            <person name="Sun Y."/>
        </authorList>
    </citation>
    <scope>NUCLEOTIDE SEQUENCE</scope>
    <source>
        <strain evidence="4">IGA1.0</strain>
    </source>
</reference>
<organism evidence="4">
    <name type="scientific">Rhodanobacter sp. IGA1.0</name>
    <dbReference type="NCBI Taxonomy" id="3158582"/>
    <lineage>
        <taxon>Bacteria</taxon>
        <taxon>Pseudomonadati</taxon>
        <taxon>Pseudomonadota</taxon>
        <taxon>Gammaproteobacteria</taxon>
        <taxon>Lysobacterales</taxon>
        <taxon>Rhodanobacteraceae</taxon>
        <taxon>Rhodanobacter</taxon>
    </lineage>
</organism>
<dbReference type="Pfam" id="PF21724">
    <property type="entry name" value="DUF6861"/>
    <property type="match status" value="1"/>
</dbReference>
<evidence type="ECO:0000313" key="4">
    <source>
        <dbReference type="EMBL" id="XBS89328.1"/>
    </source>
</evidence>
<feature type="transmembrane region" description="Helical" evidence="2">
    <location>
        <begin position="182"/>
        <end position="202"/>
    </location>
</feature>
<feature type="domain" description="NAD(+)--protein-arginine ADP-ribosyltransferase Tre1-like N-terminal" evidence="3">
    <location>
        <begin position="41"/>
        <end position="232"/>
    </location>
</feature>
<dbReference type="RefSeq" id="WP_350015879.1">
    <property type="nucleotide sequence ID" value="NZ_CP157948.1"/>
</dbReference>
<sequence length="429" mass="46310">MTLATSIQGSWNQLERWAGRQISGARNEARLISARAEALQVAITLSEGLAVYRILRDFQHLDLDAVVNDIVAVLRQCLIVMLTSTGGGALIGGVAGGVFGVGVGAAPGVVIGAAAGAQMGEWILIFMGLRALSEYIVRDMPDIARAYWDGIRLAWSAASPSPLPQQPVRVDRFAIQHAAERIARAHVAMFVLLLMGILAYLAKGRGDMGQLAEGVRSSRMGPKFADWMVRNEGRLKAEPRLRPERVEAPKGSSPHQESPAIRSHRTPEQKPATVATTPRKAVTRSERIAAARLRQHQLLLDNIGYNVSPISWDQYPTIGRGGTFVSDKKAITDILGDINGRTEINLTRMQASKMEGELGLEPGSLQNGFKLRQVTNLMDMAPSSPLEGNAYFLGPGNHLPGGGPELVIRSIPTTDNTMVKTILTGKVKP</sequence>
<dbReference type="InterPro" id="IPR049195">
    <property type="entry name" value="Tre1-like_N"/>
</dbReference>
<keyword evidence="2" id="KW-0472">Membrane</keyword>